<feature type="transmembrane region" description="Helical" evidence="5">
    <location>
        <begin position="180"/>
        <end position="198"/>
    </location>
</feature>
<feature type="transmembrane region" description="Helical" evidence="5">
    <location>
        <begin position="149"/>
        <end position="168"/>
    </location>
</feature>
<feature type="transmembrane region" description="Helical" evidence="5">
    <location>
        <begin position="234"/>
        <end position="257"/>
    </location>
</feature>
<dbReference type="GO" id="GO:0016020">
    <property type="term" value="C:membrane"/>
    <property type="evidence" value="ECO:0007669"/>
    <property type="project" value="UniProtKB-SubCell"/>
</dbReference>
<protein>
    <submittedName>
        <fullName evidence="7">ABC transporter permease</fullName>
    </submittedName>
</protein>
<keyword evidence="2 5" id="KW-0812">Transmembrane</keyword>
<keyword evidence="4 5" id="KW-0472">Membrane</keyword>
<proteinExistence type="predicted"/>
<dbReference type="PANTHER" id="PTHR43229:SF2">
    <property type="entry name" value="NODULATION PROTEIN J"/>
    <property type="match status" value="1"/>
</dbReference>
<dbReference type="InterPro" id="IPR051784">
    <property type="entry name" value="Nod_factor_ABC_transporter"/>
</dbReference>
<evidence type="ECO:0000259" key="6">
    <source>
        <dbReference type="Pfam" id="PF12698"/>
    </source>
</evidence>
<evidence type="ECO:0000313" key="8">
    <source>
        <dbReference type="Proteomes" id="UP000662939"/>
    </source>
</evidence>
<evidence type="ECO:0000256" key="4">
    <source>
        <dbReference type="ARBA" id="ARBA00023136"/>
    </source>
</evidence>
<dbReference type="GO" id="GO:0140359">
    <property type="term" value="F:ABC-type transporter activity"/>
    <property type="evidence" value="ECO:0007669"/>
    <property type="project" value="InterPro"/>
</dbReference>
<dbReference type="InterPro" id="IPR013525">
    <property type="entry name" value="ABC2_TM"/>
</dbReference>
<feature type="transmembrane region" description="Helical" evidence="5">
    <location>
        <begin position="40"/>
        <end position="58"/>
    </location>
</feature>
<comment type="subcellular location">
    <subcellularLocation>
        <location evidence="1">Membrane</location>
        <topology evidence="1">Multi-pass membrane protein</topology>
    </subcellularLocation>
</comment>
<dbReference type="KEGG" id="nav:JQS30_07410"/>
<feature type="domain" description="ABC-2 type transporter transmembrane" evidence="6">
    <location>
        <begin position="75"/>
        <end position="246"/>
    </location>
</feature>
<name>A0A895XSS5_9ACTN</name>
<sequence>MKVMSVLTNNAPRAGSRRVLPAAWVLGGAEMRLIVRNRTVLLTSMAMPIGFAFLWLMTGRDMAVGGGGDIAAMQMGFLLLFGVFLGLTMTLAARRQSLYLKRLRTSPASAAAIVSGLTIPFVALVTAQTVLALVLTAVTTESSPQRIDIVLFAFVVGVVSCAALGFLTATFTSTPEAAQITTLPGFLVLMGGIIFSLMTQPQDIAVWHLAIPGVAIGHLSRMGWNGLEGESLSVLWLGLLVSVVLTAAICAVAARYFRWQPRL</sequence>
<evidence type="ECO:0000256" key="5">
    <source>
        <dbReference type="SAM" id="Phobius"/>
    </source>
</evidence>
<feature type="transmembrane region" description="Helical" evidence="5">
    <location>
        <begin position="70"/>
        <end position="92"/>
    </location>
</feature>
<dbReference type="PANTHER" id="PTHR43229">
    <property type="entry name" value="NODULATION PROTEIN J"/>
    <property type="match status" value="1"/>
</dbReference>
<dbReference type="AlphaFoldDB" id="A0A895XSS5"/>
<keyword evidence="3 5" id="KW-1133">Transmembrane helix</keyword>
<evidence type="ECO:0000256" key="2">
    <source>
        <dbReference type="ARBA" id="ARBA00022692"/>
    </source>
</evidence>
<reference evidence="7" key="1">
    <citation type="submission" date="2021-02" db="EMBL/GenBank/DDBJ databases">
        <title>Natronoglycomyces albus gen. nov., sp. nov, a haloalkaliphilic actinobacterium from a soda solonchak soil.</title>
        <authorList>
            <person name="Sorokin D.Y."/>
            <person name="Khijniak T.V."/>
            <person name="Zakharycheva A.P."/>
            <person name="Boueva O.V."/>
            <person name="Ariskina E.V."/>
            <person name="Hahnke R.L."/>
            <person name="Bunk B."/>
            <person name="Sproer C."/>
            <person name="Schumann P."/>
            <person name="Evtushenko L.I."/>
            <person name="Kublanov I.V."/>
        </authorList>
    </citation>
    <scope>NUCLEOTIDE SEQUENCE</scope>
    <source>
        <strain evidence="7">DSM 106290</strain>
    </source>
</reference>
<keyword evidence="8" id="KW-1185">Reference proteome</keyword>
<dbReference type="Proteomes" id="UP000662939">
    <property type="component" value="Chromosome"/>
</dbReference>
<feature type="transmembrane region" description="Helical" evidence="5">
    <location>
        <begin position="113"/>
        <end position="137"/>
    </location>
</feature>
<dbReference type="Pfam" id="PF12698">
    <property type="entry name" value="ABC2_membrane_3"/>
    <property type="match status" value="1"/>
</dbReference>
<evidence type="ECO:0000256" key="3">
    <source>
        <dbReference type="ARBA" id="ARBA00022989"/>
    </source>
</evidence>
<dbReference type="EMBL" id="CP070496">
    <property type="protein sequence ID" value="QSB06712.1"/>
    <property type="molecule type" value="Genomic_DNA"/>
</dbReference>
<evidence type="ECO:0000256" key="1">
    <source>
        <dbReference type="ARBA" id="ARBA00004141"/>
    </source>
</evidence>
<gene>
    <name evidence="7" type="ORF">JQS30_07410</name>
</gene>
<evidence type="ECO:0000313" key="7">
    <source>
        <dbReference type="EMBL" id="QSB06712.1"/>
    </source>
</evidence>
<organism evidence="7 8">
    <name type="scientific">Natronoglycomyces albus</name>
    <dbReference type="NCBI Taxonomy" id="2811108"/>
    <lineage>
        <taxon>Bacteria</taxon>
        <taxon>Bacillati</taxon>
        <taxon>Actinomycetota</taxon>
        <taxon>Actinomycetes</taxon>
        <taxon>Glycomycetales</taxon>
        <taxon>Glycomycetaceae</taxon>
        <taxon>Natronoglycomyces</taxon>
    </lineage>
</organism>
<dbReference type="RefSeq" id="WP_213172722.1">
    <property type="nucleotide sequence ID" value="NZ_CP070496.1"/>
</dbReference>
<accession>A0A895XSS5</accession>